<dbReference type="EMBL" id="KN831822">
    <property type="protein sequence ID" value="KIM35357.1"/>
    <property type="molecule type" value="Genomic_DNA"/>
</dbReference>
<evidence type="ECO:0000256" key="1">
    <source>
        <dbReference type="SAM" id="Phobius"/>
    </source>
</evidence>
<keyword evidence="1" id="KW-1133">Transmembrane helix</keyword>
<accession>A0A0C2Y2N4</accession>
<feature type="transmembrane region" description="Helical" evidence="1">
    <location>
        <begin position="20"/>
        <end position="45"/>
    </location>
</feature>
<keyword evidence="1" id="KW-0812">Transmembrane</keyword>
<dbReference type="Proteomes" id="UP000053424">
    <property type="component" value="Unassembled WGS sequence"/>
</dbReference>
<keyword evidence="1" id="KW-0472">Membrane</keyword>
<protein>
    <submittedName>
        <fullName evidence="2">Uncharacterized protein</fullName>
    </submittedName>
</protein>
<gene>
    <name evidence="2" type="ORF">M413DRAFT_431004</name>
</gene>
<evidence type="ECO:0000313" key="2">
    <source>
        <dbReference type="EMBL" id="KIM35357.1"/>
    </source>
</evidence>
<sequence length="156" mass="17830">GALVLYLVGLIDHLLGFGPSVAIPGLIFITLTLLFLIATTILPALQGLVVLPTYLEITLDLPSPCPYKSPQSHAFRRLTAASQRGFQAARWVMAQAQWLIIRIRELLYQVIRLEATQPRLKFVRTSHQLYDFPASLWQCTSWYDFDRSWLSLHDFM</sequence>
<feature type="non-terminal residue" evidence="2">
    <location>
        <position position="156"/>
    </location>
</feature>
<organism evidence="2 3">
    <name type="scientific">Hebeloma cylindrosporum</name>
    <dbReference type="NCBI Taxonomy" id="76867"/>
    <lineage>
        <taxon>Eukaryota</taxon>
        <taxon>Fungi</taxon>
        <taxon>Dikarya</taxon>
        <taxon>Basidiomycota</taxon>
        <taxon>Agaricomycotina</taxon>
        <taxon>Agaricomycetes</taxon>
        <taxon>Agaricomycetidae</taxon>
        <taxon>Agaricales</taxon>
        <taxon>Agaricineae</taxon>
        <taxon>Hymenogastraceae</taxon>
        <taxon>Hebeloma</taxon>
    </lineage>
</organism>
<dbReference type="HOGENOM" id="CLU_1690952_0_0_1"/>
<evidence type="ECO:0000313" key="3">
    <source>
        <dbReference type="Proteomes" id="UP000053424"/>
    </source>
</evidence>
<dbReference type="AlphaFoldDB" id="A0A0C2Y2N4"/>
<reference evidence="2 3" key="1">
    <citation type="submission" date="2014-04" db="EMBL/GenBank/DDBJ databases">
        <authorList>
            <consortium name="DOE Joint Genome Institute"/>
            <person name="Kuo A."/>
            <person name="Gay G."/>
            <person name="Dore J."/>
            <person name="Kohler A."/>
            <person name="Nagy L.G."/>
            <person name="Floudas D."/>
            <person name="Copeland A."/>
            <person name="Barry K.W."/>
            <person name="Cichocki N."/>
            <person name="Veneault-Fourrey C."/>
            <person name="LaButti K."/>
            <person name="Lindquist E.A."/>
            <person name="Lipzen A."/>
            <person name="Lundell T."/>
            <person name="Morin E."/>
            <person name="Murat C."/>
            <person name="Sun H."/>
            <person name="Tunlid A."/>
            <person name="Henrissat B."/>
            <person name="Grigoriev I.V."/>
            <person name="Hibbett D.S."/>
            <person name="Martin F."/>
            <person name="Nordberg H.P."/>
            <person name="Cantor M.N."/>
            <person name="Hua S.X."/>
        </authorList>
    </citation>
    <scope>NUCLEOTIDE SEQUENCE [LARGE SCALE GENOMIC DNA]</scope>
    <source>
        <strain evidence="3">h7</strain>
    </source>
</reference>
<feature type="non-terminal residue" evidence="2">
    <location>
        <position position="1"/>
    </location>
</feature>
<keyword evidence="3" id="KW-1185">Reference proteome</keyword>
<proteinExistence type="predicted"/>
<reference evidence="3" key="2">
    <citation type="submission" date="2015-01" db="EMBL/GenBank/DDBJ databases">
        <title>Evolutionary Origins and Diversification of the Mycorrhizal Mutualists.</title>
        <authorList>
            <consortium name="DOE Joint Genome Institute"/>
            <consortium name="Mycorrhizal Genomics Consortium"/>
            <person name="Kohler A."/>
            <person name="Kuo A."/>
            <person name="Nagy L.G."/>
            <person name="Floudas D."/>
            <person name="Copeland A."/>
            <person name="Barry K.W."/>
            <person name="Cichocki N."/>
            <person name="Veneault-Fourrey C."/>
            <person name="LaButti K."/>
            <person name="Lindquist E.A."/>
            <person name="Lipzen A."/>
            <person name="Lundell T."/>
            <person name="Morin E."/>
            <person name="Murat C."/>
            <person name="Riley R."/>
            <person name="Ohm R."/>
            <person name="Sun H."/>
            <person name="Tunlid A."/>
            <person name="Henrissat B."/>
            <person name="Grigoriev I.V."/>
            <person name="Hibbett D.S."/>
            <person name="Martin F."/>
        </authorList>
    </citation>
    <scope>NUCLEOTIDE SEQUENCE [LARGE SCALE GENOMIC DNA]</scope>
    <source>
        <strain evidence="3">h7</strain>
    </source>
</reference>
<name>A0A0C2Y2N4_HEBCY</name>